<gene>
    <name evidence="4" type="ORF">ACFP50_29005</name>
</gene>
<dbReference type="InterPro" id="IPR038717">
    <property type="entry name" value="Tc1-like_DDE_dom"/>
</dbReference>
<dbReference type="InterPro" id="IPR055247">
    <property type="entry name" value="InsJ-like_HTH"/>
</dbReference>
<protein>
    <submittedName>
        <fullName evidence="4">IS630 family transposase</fullName>
    </submittedName>
</protein>
<dbReference type="InterPro" id="IPR025959">
    <property type="entry name" value="Winged_HTH_dom"/>
</dbReference>
<dbReference type="Proteomes" id="UP001596242">
    <property type="component" value="Unassembled WGS sequence"/>
</dbReference>
<organism evidence="4 5">
    <name type="scientific">Streptomyces pratens</name>
    <dbReference type="NCBI Taxonomy" id="887456"/>
    <lineage>
        <taxon>Bacteria</taxon>
        <taxon>Bacillati</taxon>
        <taxon>Actinomycetota</taxon>
        <taxon>Actinomycetes</taxon>
        <taxon>Kitasatosporales</taxon>
        <taxon>Streptomycetaceae</taxon>
        <taxon>Streptomyces</taxon>
    </lineage>
</organism>
<dbReference type="InterPro" id="IPR047655">
    <property type="entry name" value="Transpos_IS630-like"/>
</dbReference>
<dbReference type="NCBIfam" id="NF033545">
    <property type="entry name" value="transpos_IS630"/>
    <property type="match status" value="1"/>
</dbReference>
<dbReference type="InterPro" id="IPR009057">
    <property type="entry name" value="Homeodomain-like_sf"/>
</dbReference>
<dbReference type="Pfam" id="PF13518">
    <property type="entry name" value="HTH_28"/>
    <property type="match status" value="1"/>
</dbReference>
<evidence type="ECO:0000259" key="3">
    <source>
        <dbReference type="Pfam" id="PF13592"/>
    </source>
</evidence>
<dbReference type="EMBL" id="JBHSPT010000080">
    <property type="protein sequence ID" value="MFC6059303.1"/>
    <property type="molecule type" value="Genomic_DNA"/>
</dbReference>
<accession>A0ABW1M823</accession>
<dbReference type="Pfam" id="PF13358">
    <property type="entry name" value="DDE_3"/>
    <property type="match status" value="1"/>
</dbReference>
<reference evidence="5" key="1">
    <citation type="journal article" date="2019" name="Int. J. Syst. Evol. Microbiol.">
        <title>The Global Catalogue of Microorganisms (GCM) 10K type strain sequencing project: providing services to taxonomists for standard genome sequencing and annotation.</title>
        <authorList>
            <consortium name="The Broad Institute Genomics Platform"/>
            <consortium name="The Broad Institute Genome Sequencing Center for Infectious Disease"/>
            <person name="Wu L."/>
            <person name="Ma J."/>
        </authorList>
    </citation>
    <scope>NUCLEOTIDE SEQUENCE [LARGE SCALE GENOMIC DNA]</scope>
    <source>
        <strain evidence="5">JCM 12763</strain>
    </source>
</reference>
<dbReference type="RefSeq" id="WP_386403553.1">
    <property type="nucleotide sequence ID" value="NZ_JBHSRH010000007.1"/>
</dbReference>
<name>A0ABW1M823_9ACTN</name>
<evidence type="ECO:0000259" key="2">
    <source>
        <dbReference type="Pfam" id="PF13518"/>
    </source>
</evidence>
<comment type="caution">
    <text evidence="4">The sequence shown here is derived from an EMBL/GenBank/DDBJ whole genome shotgun (WGS) entry which is preliminary data.</text>
</comment>
<feature type="domain" description="Tc1-like transposase DDE" evidence="1">
    <location>
        <begin position="211"/>
        <end position="265"/>
    </location>
</feature>
<dbReference type="Pfam" id="PF13592">
    <property type="entry name" value="HTH_33"/>
    <property type="match status" value="1"/>
</dbReference>
<dbReference type="InterPro" id="IPR036397">
    <property type="entry name" value="RNaseH_sf"/>
</dbReference>
<evidence type="ECO:0000313" key="5">
    <source>
        <dbReference type="Proteomes" id="UP001596242"/>
    </source>
</evidence>
<evidence type="ECO:0000259" key="1">
    <source>
        <dbReference type="Pfam" id="PF13358"/>
    </source>
</evidence>
<evidence type="ECO:0000313" key="4">
    <source>
        <dbReference type="EMBL" id="MFC6059303.1"/>
    </source>
</evidence>
<feature type="domain" description="Winged helix-turn helix" evidence="3">
    <location>
        <begin position="81"/>
        <end position="139"/>
    </location>
</feature>
<proteinExistence type="predicted"/>
<dbReference type="SUPFAM" id="SSF46689">
    <property type="entry name" value="Homeodomain-like"/>
    <property type="match status" value="1"/>
</dbReference>
<feature type="domain" description="Insertion element IS150 protein InsJ-like helix-turn-helix" evidence="2">
    <location>
        <begin position="3"/>
        <end position="50"/>
    </location>
</feature>
<dbReference type="Gene3D" id="3.30.420.10">
    <property type="entry name" value="Ribonuclease H-like superfamily/Ribonuclease H"/>
    <property type="match status" value="1"/>
</dbReference>
<keyword evidence="5" id="KW-1185">Reference proteome</keyword>
<sequence length="298" mass="34289">MLAVSALMEGRDRAEVAALFKVSVRAVDNWWTRWQTGGRDALLSRTRGRRVGEHQVLSEAEQAAVRQAVLDHTPSGLGLSGQLWTRSLIGELIFKLYRIRFTEPGVGKYLKRWGLMFQRPDKRAIEQDPEAVRVWHEESWPAIRAQAKAERGEVLFADQVGIRSDQVTGRTWGARGSTPVVRRTGNRFLVKAMSAISTKGRMHFMVFTESFDSKTVRAWLADHKDQVELHFLPSYSPELNPDELVNADLERSLPHTHRARNQAELASETRRFFHRRQRQPHIVRGYFGGRHVRYILDE</sequence>